<feature type="region of interest" description="Disordered" evidence="1">
    <location>
        <begin position="64"/>
        <end position="93"/>
    </location>
</feature>
<gene>
    <name evidence="2" type="ORF">NDU88_011696</name>
</gene>
<protein>
    <submittedName>
        <fullName evidence="2">Uncharacterized protein</fullName>
    </submittedName>
</protein>
<organism evidence="2 3">
    <name type="scientific">Pleurodeles waltl</name>
    <name type="common">Iberian ribbed newt</name>
    <dbReference type="NCBI Taxonomy" id="8319"/>
    <lineage>
        <taxon>Eukaryota</taxon>
        <taxon>Metazoa</taxon>
        <taxon>Chordata</taxon>
        <taxon>Craniata</taxon>
        <taxon>Vertebrata</taxon>
        <taxon>Euteleostomi</taxon>
        <taxon>Amphibia</taxon>
        <taxon>Batrachia</taxon>
        <taxon>Caudata</taxon>
        <taxon>Salamandroidea</taxon>
        <taxon>Salamandridae</taxon>
        <taxon>Pleurodelinae</taxon>
        <taxon>Pleurodeles</taxon>
    </lineage>
</organism>
<evidence type="ECO:0000313" key="2">
    <source>
        <dbReference type="EMBL" id="KAJ1145409.1"/>
    </source>
</evidence>
<reference evidence="2" key="1">
    <citation type="journal article" date="2022" name="bioRxiv">
        <title>Sequencing and chromosome-scale assembly of the giantPleurodeles waltlgenome.</title>
        <authorList>
            <person name="Brown T."/>
            <person name="Elewa A."/>
            <person name="Iarovenko S."/>
            <person name="Subramanian E."/>
            <person name="Araus A.J."/>
            <person name="Petzold A."/>
            <person name="Susuki M."/>
            <person name="Suzuki K.-i.T."/>
            <person name="Hayashi T."/>
            <person name="Toyoda A."/>
            <person name="Oliveira C."/>
            <person name="Osipova E."/>
            <person name="Leigh N.D."/>
            <person name="Simon A."/>
            <person name="Yun M.H."/>
        </authorList>
    </citation>
    <scope>NUCLEOTIDE SEQUENCE</scope>
    <source>
        <strain evidence="2">20211129_DDA</strain>
        <tissue evidence="2">Liver</tissue>
    </source>
</reference>
<sequence length="93" mass="10392">MHIFSYIGPDSPRRRVAAYQHTGEQELGKTSGADRRKSENVLEEVLDPSGLYVESLEVRKEERLGPGGLRASSLTRASSRKDMIDGEETRCAR</sequence>
<dbReference type="AlphaFoldDB" id="A0AAV7QY29"/>
<evidence type="ECO:0000256" key="1">
    <source>
        <dbReference type="SAM" id="MobiDB-lite"/>
    </source>
</evidence>
<dbReference type="EMBL" id="JANPWB010000010">
    <property type="protein sequence ID" value="KAJ1145409.1"/>
    <property type="molecule type" value="Genomic_DNA"/>
</dbReference>
<name>A0AAV7QY29_PLEWA</name>
<proteinExistence type="predicted"/>
<evidence type="ECO:0000313" key="3">
    <source>
        <dbReference type="Proteomes" id="UP001066276"/>
    </source>
</evidence>
<accession>A0AAV7QY29</accession>
<dbReference type="Proteomes" id="UP001066276">
    <property type="component" value="Chromosome 6"/>
</dbReference>
<keyword evidence="3" id="KW-1185">Reference proteome</keyword>
<comment type="caution">
    <text evidence="2">The sequence shown here is derived from an EMBL/GenBank/DDBJ whole genome shotgun (WGS) entry which is preliminary data.</text>
</comment>
<feature type="compositionally biased region" description="Basic and acidic residues" evidence="1">
    <location>
        <begin position="79"/>
        <end position="93"/>
    </location>
</feature>